<dbReference type="PRINTS" id="PR00320">
    <property type="entry name" value="GPROTEINBRPT"/>
</dbReference>
<evidence type="ECO:0000256" key="1">
    <source>
        <dbReference type="ARBA" id="ARBA00022574"/>
    </source>
</evidence>
<evidence type="ECO:0000256" key="2">
    <source>
        <dbReference type="ARBA" id="ARBA00022737"/>
    </source>
</evidence>
<dbReference type="PROSITE" id="PS50082">
    <property type="entry name" value="WD_REPEATS_2"/>
    <property type="match status" value="6"/>
</dbReference>
<reference evidence="4" key="1">
    <citation type="submission" date="2022-02" db="EMBL/GenBank/DDBJ databases">
        <title>Atlantic sturgeon de novo genome assembly.</title>
        <authorList>
            <person name="Stock M."/>
            <person name="Klopp C."/>
            <person name="Guiguen Y."/>
            <person name="Cabau C."/>
            <person name="Parinello H."/>
            <person name="Santidrian Yebra-Pimentel E."/>
            <person name="Kuhl H."/>
            <person name="Dirks R.P."/>
            <person name="Guessner J."/>
            <person name="Wuertz S."/>
            <person name="Du K."/>
            <person name="Schartl M."/>
        </authorList>
    </citation>
    <scope>NUCLEOTIDE SEQUENCE</scope>
    <source>
        <strain evidence="4">STURGEONOMICS-FGT-2020</strain>
        <tissue evidence="4">Whole blood</tissue>
    </source>
</reference>
<feature type="repeat" description="WD" evidence="3">
    <location>
        <begin position="215"/>
        <end position="256"/>
    </location>
</feature>
<dbReference type="SMART" id="SM00320">
    <property type="entry name" value="WD40"/>
    <property type="match status" value="7"/>
</dbReference>
<keyword evidence="5" id="KW-1185">Reference proteome</keyword>
<dbReference type="PANTHER" id="PTHR45048:SF1">
    <property type="entry name" value="WD REPEAT-CONTAINING PROTEIN 88"/>
    <property type="match status" value="1"/>
</dbReference>
<organism evidence="4 5">
    <name type="scientific">Acipenser oxyrinchus oxyrinchus</name>
    <dbReference type="NCBI Taxonomy" id="40147"/>
    <lineage>
        <taxon>Eukaryota</taxon>
        <taxon>Metazoa</taxon>
        <taxon>Chordata</taxon>
        <taxon>Craniata</taxon>
        <taxon>Vertebrata</taxon>
        <taxon>Euteleostomi</taxon>
        <taxon>Actinopterygii</taxon>
        <taxon>Chondrostei</taxon>
        <taxon>Acipenseriformes</taxon>
        <taxon>Acipenseridae</taxon>
        <taxon>Acipenser</taxon>
    </lineage>
</organism>
<dbReference type="InterPro" id="IPR001680">
    <property type="entry name" value="WD40_rpt"/>
</dbReference>
<feature type="repeat" description="WD" evidence="3">
    <location>
        <begin position="304"/>
        <end position="345"/>
    </location>
</feature>
<feature type="repeat" description="WD" evidence="3">
    <location>
        <begin position="262"/>
        <end position="295"/>
    </location>
</feature>
<name>A0AAD8G574_ACIOX</name>
<dbReference type="EMBL" id="JAGXEW010000015">
    <property type="protein sequence ID" value="KAK1163412.1"/>
    <property type="molecule type" value="Genomic_DNA"/>
</dbReference>
<dbReference type="Pfam" id="PF00400">
    <property type="entry name" value="WD40"/>
    <property type="match status" value="7"/>
</dbReference>
<dbReference type="PROSITE" id="PS00678">
    <property type="entry name" value="WD_REPEATS_1"/>
    <property type="match status" value="6"/>
</dbReference>
<comment type="caution">
    <text evidence="4">The sequence shown here is derived from an EMBL/GenBank/DDBJ whole genome shotgun (WGS) entry which is preliminary data.</text>
</comment>
<dbReference type="Proteomes" id="UP001230051">
    <property type="component" value="Unassembled WGS sequence"/>
</dbReference>
<sequence>MSTDISNIDPLALDENIQIKKGGKKETASWEHQELSQILIKVIRGHSDEVSCCHFCFEDSKILTCSHDKTAKLWDIANGAPLQVYDGGHSAPIIKCALTPDNKRLFTASWDKTVKAWDVETGCILWAFFHDGIVTSFDVSSDGKYVVSGSDAKYTLNIIDAETGTELCHLEDHHRSTITCCRIDPDSQRVASVSSDKTIKLWDLETKRTTIFINKSGHGNVISNCSFSPNGRYLCTASWDKTLRLWDIKTGQFRTQGAVTLDEGHAGNISSCVFSKDSSVLVSGSYDKTVIVWDMAGACKKFVLKGHADWVTDVDISSDKKWILSSSKDSTVRLWNIENSDHIPAVIETRKAKGLKIVKCEECGKPFSINQMEDSEFISKCVFCRLASPSRYHLPSPPSL</sequence>
<evidence type="ECO:0000313" key="4">
    <source>
        <dbReference type="EMBL" id="KAK1163412.1"/>
    </source>
</evidence>
<accession>A0AAD8G574</accession>
<dbReference type="Gene3D" id="2.130.10.10">
    <property type="entry name" value="YVTN repeat-like/Quinoprotein amine dehydrogenase"/>
    <property type="match status" value="3"/>
</dbReference>
<dbReference type="PROSITE" id="PS50294">
    <property type="entry name" value="WD_REPEATS_REGION"/>
    <property type="match status" value="6"/>
</dbReference>
<feature type="repeat" description="WD" evidence="3">
    <location>
        <begin position="171"/>
        <end position="212"/>
    </location>
</feature>
<keyword evidence="1 3" id="KW-0853">WD repeat</keyword>
<keyword evidence="2" id="KW-0677">Repeat</keyword>
<dbReference type="InterPro" id="IPR015943">
    <property type="entry name" value="WD40/YVTN_repeat-like_dom_sf"/>
</dbReference>
<proteinExistence type="predicted"/>
<evidence type="ECO:0000256" key="3">
    <source>
        <dbReference type="PROSITE-ProRule" id="PRU00221"/>
    </source>
</evidence>
<dbReference type="InterPro" id="IPR036322">
    <property type="entry name" value="WD40_repeat_dom_sf"/>
</dbReference>
<gene>
    <name evidence="4" type="primary">WDR88</name>
    <name evidence="4" type="ORF">AOXY_G16893</name>
</gene>
<feature type="repeat" description="WD" evidence="3">
    <location>
        <begin position="86"/>
        <end position="122"/>
    </location>
</feature>
<dbReference type="InterPro" id="IPR019775">
    <property type="entry name" value="WD40_repeat_CS"/>
</dbReference>
<dbReference type="CDD" id="cd00200">
    <property type="entry name" value="WD40"/>
    <property type="match status" value="1"/>
</dbReference>
<dbReference type="AlphaFoldDB" id="A0AAD8G574"/>
<dbReference type="PANTHER" id="PTHR45048">
    <property type="match status" value="1"/>
</dbReference>
<protein>
    <submittedName>
        <fullName evidence="4">WD repeat-containing protein 88-like</fullName>
    </submittedName>
</protein>
<dbReference type="SUPFAM" id="SSF50978">
    <property type="entry name" value="WD40 repeat-like"/>
    <property type="match status" value="1"/>
</dbReference>
<feature type="repeat" description="WD" evidence="3">
    <location>
        <begin position="43"/>
        <end position="84"/>
    </location>
</feature>
<dbReference type="InterPro" id="IPR020472">
    <property type="entry name" value="WD40_PAC1"/>
</dbReference>
<evidence type="ECO:0000313" key="5">
    <source>
        <dbReference type="Proteomes" id="UP001230051"/>
    </source>
</evidence>